<evidence type="ECO:0000313" key="3">
    <source>
        <dbReference type="EMBL" id="KAH7516737.1"/>
    </source>
</evidence>
<dbReference type="SUPFAM" id="SSF52047">
    <property type="entry name" value="RNI-like"/>
    <property type="match status" value="1"/>
</dbReference>
<comment type="caution">
    <text evidence="3">The sequence shown here is derived from an EMBL/GenBank/DDBJ whole genome shotgun (WGS) entry which is preliminary data.</text>
</comment>
<dbReference type="InterPro" id="IPR032675">
    <property type="entry name" value="LRR_dom_sf"/>
</dbReference>
<dbReference type="Gene3D" id="3.80.10.10">
    <property type="entry name" value="Ribonuclease Inhibitor"/>
    <property type="match status" value="2"/>
</dbReference>
<name>A0A978UPI5_ZIZJJ</name>
<dbReference type="PANTHER" id="PTHR16083:SF65">
    <property type="entry name" value="DISEASE RESISTANCE PROTEIN RPP8-LIKE"/>
    <property type="match status" value="1"/>
</dbReference>
<feature type="domain" description="Disease resistance R13L4/SHOC-2-like LRR" evidence="2">
    <location>
        <begin position="66"/>
        <end position="200"/>
    </location>
</feature>
<protein>
    <recommendedName>
        <fullName evidence="2">Disease resistance R13L4/SHOC-2-like LRR domain-containing protein</fullName>
    </recommendedName>
</protein>
<sequence>MLEMGKLIVLDLGNCEYLVETFDFSRAPNLERLNLEGCKRLSVVHPTIKELKGLKLLNLKDCESLDSLPQIIYYNFLEIFILSGCKKLDRFLDIVGDMNCLIQLFLEGTAIKQLSTSVECLTNLKLLDLRECKNLLSLPDFICSLTSLKGLTIGGCSMINKLAENIRSLEKLEELHACRTAVRKAPSSIVLLKNLRKLCFFRYTDLLVDEDGNVGDKEVESKTSSWVGISTEISGNLDGVGDLDGIGLRNN</sequence>
<dbReference type="Proteomes" id="UP000813462">
    <property type="component" value="Unassembled WGS sequence"/>
</dbReference>
<organism evidence="3 4">
    <name type="scientific">Ziziphus jujuba var. spinosa</name>
    <dbReference type="NCBI Taxonomy" id="714518"/>
    <lineage>
        <taxon>Eukaryota</taxon>
        <taxon>Viridiplantae</taxon>
        <taxon>Streptophyta</taxon>
        <taxon>Embryophyta</taxon>
        <taxon>Tracheophyta</taxon>
        <taxon>Spermatophyta</taxon>
        <taxon>Magnoliopsida</taxon>
        <taxon>eudicotyledons</taxon>
        <taxon>Gunneridae</taxon>
        <taxon>Pentapetalae</taxon>
        <taxon>rosids</taxon>
        <taxon>fabids</taxon>
        <taxon>Rosales</taxon>
        <taxon>Rhamnaceae</taxon>
        <taxon>Paliureae</taxon>
        <taxon>Ziziphus</taxon>
    </lineage>
</organism>
<keyword evidence="1" id="KW-0677">Repeat</keyword>
<dbReference type="InterPro" id="IPR055414">
    <property type="entry name" value="LRR_R13L4/SHOC2-like"/>
</dbReference>
<evidence type="ECO:0000256" key="1">
    <source>
        <dbReference type="ARBA" id="ARBA00022737"/>
    </source>
</evidence>
<dbReference type="EMBL" id="JAEACU010000010">
    <property type="protein sequence ID" value="KAH7516737.1"/>
    <property type="molecule type" value="Genomic_DNA"/>
</dbReference>
<proteinExistence type="predicted"/>
<evidence type="ECO:0000259" key="2">
    <source>
        <dbReference type="Pfam" id="PF23598"/>
    </source>
</evidence>
<dbReference type="PANTHER" id="PTHR16083">
    <property type="entry name" value="LEUCINE RICH REPEAT CONTAINING PROTEIN"/>
    <property type="match status" value="1"/>
</dbReference>
<dbReference type="AlphaFoldDB" id="A0A978UPI5"/>
<accession>A0A978UPI5</accession>
<reference evidence="3" key="1">
    <citation type="journal article" date="2021" name="Front. Plant Sci.">
        <title>Chromosome-Scale Genome Assembly for Chinese Sour Jujube and Insights Into Its Genome Evolution and Domestication Signature.</title>
        <authorList>
            <person name="Shen L.-Y."/>
            <person name="Luo H."/>
            <person name="Wang X.-L."/>
            <person name="Wang X.-M."/>
            <person name="Qiu X.-J."/>
            <person name="Liu H."/>
            <person name="Zhou S.-S."/>
            <person name="Jia K.-H."/>
            <person name="Nie S."/>
            <person name="Bao Y.-T."/>
            <person name="Zhang R.-G."/>
            <person name="Yun Q.-Z."/>
            <person name="Chai Y.-H."/>
            <person name="Lu J.-Y."/>
            <person name="Li Y."/>
            <person name="Zhao S.-W."/>
            <person name="Mao J.-F."/>
            <person name="Jia S.-G."/>
            <person name="Mao Y.-M."/>
        </authorList>
    </citation>
    <scope>NUCLEOTIDE SEQUENCE</scope>
    <source>
        <strain evidence="3">AT0</strain>
        <tissue evidence="3">Leaf</tissue>
    </source>
</reference>
<gene>
    <name evidence="3" type="ORF">FEM48_Zijuj10G0166700</name>
</gene>
<dbReference type="Pfam" id="PF23598">
    <property type="entry name" value="LRR_14"/>
    <property type="match status" value="1"/>
</dbReference>
<evidence type="ECO:0000313" key="4">
    <source>
        <dbReference type="Proteomes" id="UP000813462"/>
    </source>
</evidence>